<dbReference type="OrthoDB" id="6435261at2759"/>
<keyword evidence="3" id="KW-1185">Reference proteome</keyword>
<evidence type="ECO:0000313" key="3">
    <source>
        <dbReference type="Proteomes" id="UP000499080"/>
    </source>
</evidence>
<dbReference type="AlphaFoldDB" id="A0A4Y2JNM5"/>
<name>A0A4Y2JNM5_ARAVE</name>
<sequence>MATDILICYRSGFSSNCRKTRIISSFSGMVCLHTGSWKLPDITPCDFFLWGFVKDKVYVPTLPRNVEDLRARIGNALNLVTPDMVKRVWEEMDYRLDVDRVTRGSHIEHL</sequence>
<dbReference type="PANTHER" id="PTHR47326">
    <property type="entry name" value="TRANSPOSABLE ELEMENT TC3 TRANSPOSASE-LIKE PROTEIN"/>
    <property type="match status" value="1"/>
</dbReference>
<protein>
    <submittedName>
        <fullName evidence="2">Uncharacterized protein</fullName>
    </submittedName>
</protein>
<proteinExistence type="predicted"/>
<evidence type="ECO:0000313" key="1">
    <source>
        <dbReference type="EMBL" id="GBL93172.1"/>
    </source>
</evidence>
<dbReference type="Proteomes" id="UP000499080">
    <property type="component" value="Unassembled WGS sequence"/>
</dbReference>
<comment type="caution">
    <text evidence="2">The sequence shown here is derived from an EMBL/GenBank/DDBJ whole genome shotgun (WGS) entry which is preliminary data.</text>
</comment>
<reference evidence="2 3" key="1">
    <citation type="journal article" date="2019" name="Sci. Rep.">
        <title>Orb-weaving spider Araneus ventricosus genome elucidates the spidroin gene catalogue.</title>
        <authorList>
            <person name="Kono N."/>
            <person name="Nakamura H."/>
            <person name="Ohtoshi R."/>
            <person name="Moran D.A.P."/>
            <person name="Shinohara A."/>
            <person name="Yoshida Y."/>
            <person name="Fujiwara M."/>
            <person name="Mori M."/>
            <person name="Tomita M."/>
            <person name="Arakawa K."/>
        </authorList>
    </citation>
    <scope>NUCLEOTIDE SEQUENCE [LARGE SCALE GENOMIC DNA]</scope>
</reference>
<dbReference type="Gene3D" id="3.30.420.10">
    <property type="entry name" value="Ribonuclease H-like superfamily/Ribonuclease H"/>
    <property type="match status" value="1"/>
</dbReference>
<dbReference type="EMBL" id="BGPR01160254">
    <property type="protein sequence ID" value="GBL93172.1"/>
    <property type="molecule type" value="Genomic_DNA"/>
</dbReference>
<organism evidence="2 3">
    <name type="scientific">Araneus ventricosus</name>
    <name type="common">Orbweaver spider</name>
    <name type="synonym">Epeira ventricosa</name>
    <dbReference type="NCBI Taxonomy" id="182803"/>
    <lineage>
        <taxon>Eukaryota</taxon>
        <taxon>Metazoa</taxon>
        <taxon>Ecdysozoa</taxon>
        <taxon>Arthropoda</taxon>
        <taxon>Chelicerata</taxon>
        <taxon>Arachnida</taxon>
        <taxon>Araneae</taxon>
        <taxon>Araneomorphae</taxon>
        <taxon>Entelegynae</taxon>
        <taxon>Araneoidea</taxon>
        <taxon>Araneidae</taxon>
        <taxon>Araneus</taxon>
    </lineage>
</organism>
<dbReference type="InterPro" id="IPR036397">
    <property type="entry name" value="RNaseH_sf"/>
</dbReference>
<dbReference type="GO" id="GO:0003676">
    <property type="term" value="F:nucleic acid binding"/>
    <property type="evidence" value="ECO:0007669"/>
    <property type="project" value="InterPro"/>
</dbReference>
<accession>A0A4Y2JNM5</accession>
<dbReference type="EMBL" id="BGPR01111075">
    <property type="protein sequence ID" value="GBM91039.1"/>
    <property type="molecule type" value="Genomic_DNA"/>
</dbReference>
<evidence type="ECO:0000313" key="2">
    <source>
        <dbReference type="EMBL" id="GBM91039.1"/>
    </source>
</evidence>
<dbReference type="PANTHER" id="PTHR47326:SF1">
    <property type="entry name" value="HTH PSQ-TYPE DOMAIN-CONTAINING PROTEIN"/>
    <property type="match status" value="1"/>
</dbReference>
<gene>
    <name evidence="2" type="ORF">AVEN_267354_1</name>
    <name evidence="1" type="ORF">AVEN_274613_1</name>
</gene>